<protein>
    <recommendedName>
        <fullName evidence="1">NadR/Ttd14 AAA domain-containing protein</fullName>
    </recommendedName>
</protein>
<dbReference type="Pfam" id="PF13521">
    <property type="entry name" value="AAA_28"/>
    <property type="match status" value="1"/>
</dbReference>
<name>A0A7R9YGF8_9STRA</name>
<evidence type="ECO:0000313" key="2">
    <source>
        <dbReference type="EMBL" id="CAD8264739.1"/>
    </source>
</evidence>
<dbReference type="PANTHER" id="PTHR34932">
    <property type="entry name" value="TRPL TRANSLOCATION DEFECT PROTEIN 14"/>
    <property type="match status" value="1"/>
</dbReference>
<dbReference type="GO" id="GO:0070300">
    <property type="term" value="F:phosphatidic acid binding"/>
    <property type="evidence" value="ECO:0007669"/>
    <property type="project" value="TreeGrafter"/>
</dbReference>
<dbReference type="EMBL" id="HBEA01018730">
    <property type="protein sequence ID" value="CAD8264739.1"/>
    <property type="molecule type" value="Transcribed_RNA"/>
</dbReference>
<proteinExistence type="predicted"/>
<dbReference type="AlphaFoldDB" id="A0A7R9YGF8"/>
<reference evidence="2" key="1">
    <citation type="submission" date="2021-01" db="EMBL/GenBank/DDBJ databases">
        <authorList>
            <person name="Corre E."/>
            <person name="Pelletier E."/>
            <person name="Niang G."/>
            <person name="Scheremetjew M."/>
            <person name="Finn R."/>
            <person name="Kale V."/>
            <person name="Holt S."/>
            <person name="Cochrane G."/>
            <person name="Meng A."/>
            <person name="Brown T."/>
            <person name="Cohen L."/>
        </authorList>
    </citation>
    <scope>NUCLEOTIDE SEQUENCE</scope>
    <source>
        <strain evidence="2">CCMP2078</strain>
    </source>
</reference>
<accession>A0A7R9YGF8</accession>
<dbReference type="InterPro" id="IPR027417">
    <property type="entry name" value="P-loop_NTPase"/>
</dbReference>
<dbReference type="InterPro" id="IPR053227">
    <property type="entry name" value="TRPL-trafficking_regulator"/>
</dbReference>
<dbReference type="GO" id="GO:0035091">
    <property type="term" value="F:phosphatidylinositol binding"/>
    <property type="evidence" value="ECO:0007669"/>
    <property type="project" value="TreeGrafter"/>
</dbReference>
<dbReference type="PANTHER" id="PTHR34932:SF1">
    <property type="entry name" value="TRPL TRANSLOCATION DEFECT PROTEIN 14"/>
    <property type="match status" value="1"/>
</dbReference>
<sequence length="242" mass="26292">MFSRALLFGGGVAVGAILTTLARRFFKKGISKQALQSLPVFRIALTGGPCGGKSSSLAHFSRALKKKGFAVYAVPEIPTILMMGGCTYPGIEGGRKLIEFESALISLQLQAEDSFLRCALAEGKPAVIVYDRGLMDIPAYIPRKNWLEILEANSLVEADLIRRYDLVLHLVTAADGAEKFYTTGNNDARTETPEVARMLDKKVQETWSKHPNQHIVGNDGTFSDKLQDATGHVLKLVGAADL</sequence>
<organism evidence="2">
    <name type="scientific">Pinguiococcus pyrenoidosus</name>
    <dbReference type="NCBI Taxonomy" id="172671"/>
    <lineage>
        <taxon>Eukaryota</taxon>
        <taxon>Sar</taxon>
        <taxon>Stramenopiles</taxon>
        <taxon>Ochrophyta</taxon>
        <taxon>Pinguiophyceae</taxon>
        <taxon>Pinguiochrysidales</taxon>
        <taxon>Pinguiochrysidaceae</taxon>
        <taxon>Pinguiococcus</taxon>
    </lineage>
</organism>
<evidence type="ECO:0000259" key="1">
    <source>
        <dbReference type="Pfam" id="PF13521"/>
    </source>
</evidence>
<gene>
    <name evidence="2" type="ORF">PPYR1160_LOCUS14242</name>
</gene>
<dbReference type="GO" id="GO:0005525">
    <property type="term" value="F:GTP binding"/>
    <property type="evidence" value="ECO:0007669"/>
    <property type="project" value="TreeGrafter"/>
</dbReference>
<feature type="domain" description="NadR/Ttd14 AAA" evidence="1">
    <location>
        <begin position="42"/>
        <end position="224"/>
    </location>
</feature>
<dbReference type="InterPro" id="IPR038727">
    <property type="entry name" value="NadR/Ttd14_AAA_dom"/>
</dbReference>
<dbReference type="SUPFAM" id="SSF52540">
    <property type="entry name" value="P-loop containing nucleoside triphosphate hydrolases"/>
    <property type="match status" value="1"/>
</dbReference>
<dbReference type="Gene3D" id="3.40.50.300">
    <property type="entry name" value="P-loop containing nucleotide triphosphate hydrolases"/>
    <property type="match status" value="1"/>
</dbReference>